<evidence type="ECO:0000256" key="3">
    <source>
        <dbReference type="ARBA" id="ARBA00022670"/>
    </source>
</evidence>
<dbReference type="InterPro" id="IPR050164">
    <property type="entry name" value="Peptidase_C19"/>
</dbReference>
<dbReference type="GO" id="GO:0005829">
    <property type="term" value="C:cytosol"/>
    <property type="evidence" value="ECO:0007669"/>
    <property type="project" value="TreeGrafter"/>
</dbReference>
<comment type="caution">
    <text evidence="8">The sequence shown here is derived from an EMBL/GenBank/DDBJ whole genome shotgun (WGS) entry which is preliminary data.</text>
</comment>
<evidence type="ECO:0000313" key="8">
    <source>
        <dbReference type="EMBL" id="TPX42741.1"/>
    </source>
</evidence>
<dbReference type="Gene3D" id="3.90.70.10">
    <property type="entry name" value="Cysteine proteinases"/>
    <property type="match status" value="1"/>
</dbReference>
<dbReference type="VEuPathDB" id="FungiDB:SeMB42_g05003"/>
<feature type="compositionally biased region" description="Low complexity" evidence="6">
    <location>
        <begin position="499"/>
        <end position="515"/>
    </location>
</feature>
<evidence type="ECO:0000313" key="9">
    <source>
        <dbReference type="Proteomes" id="UP000317494"/>
    </source>
</evidence>
<organism evidence="8 9">
    <name type="scientific">Synchytrium endobioticum</name>
    <dbReference type="NCBI Taxonomy" id="286115"/>
    <lineage>
        <taxon>Eukaryota</taxon>
        <taxon>Fungi</taxon>
        <taxon>Fungi incertae sedis</taxon>
        <taxon>Chytridiomycota</taxon>
        <taxon>Chytridiomycota incertae sedis</taxon>
        <taxon>Chytridiomycetes</taxon>
        <taxon>Synchytriales</taxon>
        <taxon>Synchytriaceae</taxon>
        <taxon>Synchytrium</taxon>
    </lineage>
</organism>
<keyword evidence="3 5" id="KW-0645">Protease</keyword>
<keyword evidence="5" id="KW-0788">Thiol protease</keyword>
<feature type="compositionally biased region" description="Low complexity" evidence="6">
    <location>
        <begin position="476"/>
        <end position="485"/>
    </location>
</feature>
<dbReference type="PROSITE" id="PS00972">
    <property type="entry name" value="USP_1"/>
    <property type="match status" value="1"/>
</dbReference>
<dbReference type="Pfam" id="PF00443">
    <property type="entry name" value="UCH"/>
    <property type="match status" value="1"/>
</dbReference>
<feature type="compositionally biased region" description="Low complexity" evidence="6">
    <location>
        <begin position="596"/>
        <end position="615"/>
    </location>
</feature>
<dbReference type="SUPFAM" id="SSF54001">
    <property type="entry name" value="Cysteine proteinases"/>
    <property type="match status" value="1"/>
</dbReference>
<evidence type="ECO:0000256" key="1">
    <source>
        <dbReference type="ARBA" id="ARBA00000707"/>
    </source>
</evidence>
<comment type="similarity">
    <text evidence="2 5">Belongs to the peptidase C19 family.</text>
</comment>
<dbReference type="InterPro" id="IPR001394">
    <property type="entry name" value="Peptidase_C19_UCH"/>
</dbReference>
<evidence type="ECO:0000256" key="5">
    <source>
        <dbReference type="RuleBase" id="RU366025"/>
    </source>
</evidence>
<sequence>MQTRSNLRNMALITFAQMSLLKYIGISNGTSKPSVNVDWMNADNERYFGLENFGNTCYCNSVLQALYFCKPFRECLRTYNYPVSAALLAVASELPNLNGSIASPSTAANARDSKTTGSITDSKGRNQSAVSIPGRSKPNPDKNGNATNQTHTNGAIDQSMVEGAETNEETLLSVLQDLFLKIISQKKKTGSIAPAQFVSRLKKENELFRSSQHQDAHEFLNYVLNAIGEILVRQQKEFKVKLKPFILETTNDEPKMKSSATPASWVHELFEGLLTNETKCLTCETITNRDETFLDLSIDVEQHSSLTACLRNFSSSETLCHRNKFFCDTCGSLQEAEKRMKVKKLPNVLAVHLKRFKYQEKLQRYVKLGYRVVFPMELRLFNTADDTPDPDRLYQLFAIIVHIGSGPHHGHYVAIVKSQDQWLKFDDDCVESIEEVELAQYFGESNTSGCGYIFFYQAADYDASRILKLMRTNDSGANDSNNDNGDPSELEFNTVGNLSSPMPHIIPSNNSISSSAPLTPSTFASTSTGSISIPSLNLGSNIILPPTHPPITTPPTPISNPTPAQNLIGSMRKRSKLSGSKIDEGSMFPEYRSPVASSSNESSSASDMSNGSMNGTSNTGTSKEGWSAWFARRDSRSVKGVMARVTKGVEVVGEEGKQAIKEIEAWVDASLEDDSSSPPPPVQVFYKVNRLLPGPYRWAIVPHTSFGDGYVTMSEECLFDLLFDIPSFQKTVREVAGVGPKALKIATRGIGRPVRL</sequence>
<keyword evidence="4 5" id="KW-0378">Hydrolase</keyword>
<dbReference type="PROSITE" id="PS50235">
    <property type="entry name" value="USP_3"/>
    <property type="match status" value="1"/>
</dbReference>
<feature type="compositionally biased region" description="Polar residues" evidence="6">
    <location>
        <begin position="115"/>
        <end position="130"/>
    </location>
</feature>
<dbReference type="STRING" id="286115.A0A507CUM9"/>
<feature type="region of interest" description="Disordered" evidence="6">
    <location>
        <begin position="545"/>
        <end position="623"/>
    </location>
</feature>
<dbReference type="InterPro" id="IPR018200">
    <property type="entry name" value="USP_CS"/>
</dbReference>
<feature type="compositionally biased region" description="Polar residues" evidence="6">
    <location>
        <begin position="142"/>
        <end position="152"/>
    </location>
</feature>
<dbReference type="PANTHER" id="PTHR24006">
    <property type="entry name" value="UBIQUITIN CARBOXYL-TERMINAL HYDROLASE"/>
    <property type="match status" value="1"/>
</dbReference>
<feature type="region of interest" description="Disordered" evidence="6">
    <location>
        <begin position="476"/>
        <end position="526"/>
    </location>
</feature>
<feature type="compositionally biased region" description="Pro residues" evidence="6">
    <location>
        <begin position="546"/>
        <end position="560"/>
    </location>
</feature>
<dbReference type="EC" id="3.4.19.12" evidence="5"/>
<feature type="region of interest" description="Disordered" evidence="6">
    <location>
        <begin position="101"/>
        <end position="152"/>
    </location>
</feature>
<dbReference type="PROSITE" id="PS00973">
    <property type="entry name" value="USP_2"/>
    <property type="match status" value="1"/>
</dbReference>
<dbReference type="GO" id="GO:0006508">
    <property type="term" value="P:proteolysis"/>
    <property type="evidence" value="ECO:0007669"/>
    <property type="project" value="UniProtKB-KW"/>
</dbReference>
<evidence type="ECO:0000259" key="7">
    <source>
        <dbReference type="PROSITE" id="PS50235"/>
    </source>
</evidence>
<dbReference type="CDD" id="cd02663">
    <property type="entry name" value="Peptidase_C19G"/>
    <property type="match status" value="1"/>
</dbReference>
<dbReference type="InterPro" id="IPR028889">
    <property type="entry name" value="USP"/>
</dbReference>
<comment type="catalytic activity">
    <reaction evidence="1 5">
        <text>Thiol-dependent hydrolysis of ester, thioester, amide, peptide and isopeptide bonds formed by the C-terminal Gly of ubiquitin (a 76-residue protein attached to proteins as an intracellular targeting signal).</text>
        <dbReference type="EC" id="3.4.19.12"/>
    </reaction>
</comment>
<name>A0A507CUM9_9FUNG</name>
<dbReference type="GO" id="GO:0016579">
    <property type="term" value="P:protein deubiquitination"/>
    <property type="evidence" value="ECO:0007669"/>
    <property type="project" value="InterPro"/>
</dbReference>
<keyword evidence="9" id="KW-1185">Reference proteome</keyword>
<proteinExistence type="inferred from homology"/>
<dbReference type="GO" id="GO:0004843">
    <property type="term" value="F:cysteine-type deubiquitinase activity"/>
    <property type="evidence" value="ECO:0007669"/>
    <property type="project" value="UniProtKB-UniRule"/>
</dbReference>
<protein>
    <recommendedName>
        <fullName evidence="5">Ubiquitin carboxyl-terminal hydrolase</fullName>
        <ecNumber evidence="5">3.4.19.12</ecNumber>
    </recommendedName>
</protein>
<gene>
    <name evidence="8" type="ORF">SeMB42_g05003</name>
</gene>
<accession>A0A507CUM9</accession>
<dbReference type="GO" id="GO:0005634">
    <property type="term" value="C:nucleus"/>
    <property type="evidence" value="ECO:0007669"/>
    <property type="project" value="TreeGrafter"/>
</dbReference>
<feature type="compositionally biased region" description="Polar residues" evidence="6">
    <location>
        <begin position="516"/>
        <end position="526"/>
    </location>
</feature>
<dbReference type="PANTHER" id="PTHR24006:SF733">
    <property type="entry name" value="RE52890P"/>
    <property type="match status" value="1"/>
</dbReference>
<reference evidence="8 9" key="1">
    <citation type="journal article" date="2019" name="Sci. Rep.">
        <title>Comparative genomics of chytrid fungi reveal insights into the obligate biotrophic and pathogenic lifestyle of Synchytrium endobioticum.</title>
        <authorList>
            <person name="van de Vossenberg B.T.L.H."/>
            <person name="Warris S."/>
            <person name="Nguyen H.D.T."/>
            <person name="van Gent-Pelzer M.P.E."/>
            <person name="Joly D.L."/>
            <person name="van de Geest H.C."/>
            <person name="Bonants P.J.M."/>
            <person name="Smith D.S."/>
            <person name="Levesque C.A."/>
            <person name="van der Lee T.A.J."/>
        </authorList>
    </citation>
    <scope>NUCLEOTIDE SEQUENCE [LARGE SCALE GENOMIC DNA]</scope>
    <source>
        <strain evidence="8 9">MB42</strain>
    </source>
</reference>
<evidence type="ECO:0000256" key="2">
    <source>
        <dbReference type="ARBA" id="ARBA00009085"/>
    </source>
</evidence>
<feature type="domain" description="USP" evidence="7">
    <location>
        <begin position="48"/>
        <end position="459"/>
    </location>
</feature>
<keyword evidence="5" id="KW-0833">Ubl conjugation pathway</keyword>
<dbReference type="Proteomes" id="UP000317494">
    <property type="component" value="Unassembled WGS sequence"/>
</dbReference>
<evidence type="ECO:0000256" key="6">
    <source>
        <dbReference type="SAM" id="MobiDB-lite"/>
    </source>
</evidence>
<evidence type="ECO:0000256" key="4">
    <source>
        <dbReference type="ARBA" id="ARBA00022801"/>
    </source>
</evidence>
<dbReference type="AlphaFoldDB" id="A0A507CUM9"/>
<dbReference type="EMBL" id="QEAN01000222">
    <property type="protein sequence ID" value="TPX42741.1"/>
    <property type="molecule type" value="Genomic_DNA"/>
</dbReference>
<dbReference type="InterPro" id="IPR038765">
    <property type="entry name" value="Papain-like_cys_pep_sf"/>
</dbReference>